<accession>A0A5A7S9G8</accession>
<dbReference type="RefSeq" id="WP_149432018.1">
    <property type="nucleotide sequence ID" value="NZ_VLNY01000011.1"/>
</dbReference>
<evidence type="ECO:0000256" key="1">
    <source>
        <dbReference type="ARBA" id="ARBA00004255"/>
    </source>
</evidence>
<keyword evidence="3" id="KW-0446">Lipid-binding</keyword>
<reference evidence="5 6" key="1">
    <citation type="submission" date="2019-07" db="EMBL/GenBank/DDBJ databases">
        <title>Rhodococcus cavernicolus sp. nov., isolated from a cave.</title>
        <authorList>
            <person name="Lee S.D."/>
        </authorList>
    </citation>
    <scope>NUCLEOTIDE SEQUENCE [LARGE SCALE GENOMIC DNA]</scope>
    <source>
        <strain evidence="5 6">C1-24</strain>
    </source>
</reference>
<dbReference type="Gene3D" id="1.10.3630.10">
    <property type="entry name" value="yeast vps74-n-term truncation variant domain like"/>
    <property type="match status" value="1"/>
</dbReference>
<dbReference type="GO" id="GO:0070273">
    <property type="term" value="F:phosphatidylinositol-4-phosphate binding"/>
    <property type="evidence" value="ECO:0007669"/>
    <property type="project" value="InterPro"/>
</dbReference>
<evidence type="ECO:0000256" key="2">
    <source>
        <dbReference type="ARBA" id="ARBA00023034"/>
    </source>
</evidence>
<dbReference type="EMBL" id="VLNY01000011">
    <property type="protein sequence ID" value="KAA0021185.1"/>
    <property type="molecule type" value="Genomic_DNA"/>
</dbReference>
<dbReference type="InterPro" id="IPR008628">
    <property type="entry name" value="GPP34-like"/>
</dbReference>
<dbReference type="Proteomes" id="UP000322244">
    <property type="component" value="Unassembled WGS sequence"/>
</dbReference>
<evidence type="ECO:0000313" key="6">
    <source>
        <dbReference type="Proteomes" id="UP000322244"/>
    </source>
</evidence>
<name>A0A5A7S9G8_9NOCA</name>
<gene>
    <name evidence="5" type="ORF">FOY51_19935</name>
</gene>
<organism evidence="5 6">
    <name type="scientific">Antrihabitans cavernicola</name>
    <dbReference type="NCBI Taxonomy" id="2495913"/>
    <lineage>
        <taxon>Bacteria</taxon>
        <taxon>Bacillati</taxon>
        <taxon>Actinomycetota</taxon>
        <taxon>Actinomycetes</taxon>
        <taxon>Mycobacteriales</taxon>
        <taxon>Nocardiaceae</taxon>
        <taxon>Antrihabitans</taxon>
    </lineage>
</organism>
<evidence type="ECO:0000256" key="4">
    <source>
        <dbReference type="ARBA" id="ARBA00023136"/>
    </source>
</evidence>
<comment type="subcellular location">
    <subcellularLocation>
        <location evidence="1">Golgi apparatus membrane</location>
        <topology evidence="1">Peripheral membrane protein</topology>
        <orientation evidence="1">Cytoplasmic side</orientation>
    </subcellularLocation>
</comment>
<dbReference type="Pfam" id="PF05719">
    <property type="entry name" value="GPP34"/>
    <property type="match status" value="1"/>
</dbReference>
<protein>
    <submittedName>
        <fullName evidence="5">GPP34 family phosphoprotein</fullName>
    </submittedName>
</protein>
<proteinExistence type="predicted"/>
<sequence>MTLIAEDLMLLMLDDNGRTVVDRTKLPRGLAGAVLLELAIPGAIRVSEKGESVKAGRLVVVPEVASTLQPDPITTDALESIGSGRPIKAQRAVEKLQRGLRETLLARLVGQGTITAEHDRVLGVFPRTVYPAVDSTRRNALYQELRGVLVDGLEPRPRAAALVSLLSATGAVEKVFTDADKRAVKKRAKAIAEGEWAGAAVRKAIDAVNAAVVAAVVVASTSAGSSS</sequence>
<dbReference type="GO" id="GO:0005737">
    <property type="term" value="C:cytoplasm"/>
    <property type="evidence" value="ECO:0007669"/>
    <property type="project" value="UniProtKB-ARBA"/>
</dbReference>
<keyword evidence="6" id="KW-1185">Reference proteome</keyword>
<keyword evidence="2" id="KW-0333">Golgi apparatus</keyword>
<dbReference type="InterPro" id="IPR038261">
    <property type="entry name" value="GPP34-like_sf"/>
</dbReference>
<dbReference type="GO" id="GO:0012505">
    <property type="term" value="C:endomembrane system"/>
    <property type="evidence" value="ECO:0007669"/>
    <property type="project" value="UniProtKB-ARBA"/>
</dbReference>
<comment type="caution">
    <text evidence="5">The sequence shown here is derived from an EMBL/GenBank/DDBJ whole genome shotgun (WGS) entry which is preliminary data.</text>
</comment>
<dbReference type="OrthoDB" id="4962633at2"/>
<evidence type="ECO:0000256" key="3">
    <source>
        <dbReference type="ARBA" id="ARBA00023121"/>
    </source>
</evidence>
<dbReference type="AlphaFoldDB" id="A0A5A7S9G8"/>
<keyword evidence="4" id="KW-0472">Membrane</keyword>
<evidence type="ECO:0000313" key="5">
    <source>
        <dbReference type="EMBL" id="KAA0021185.1"/>
    </source>
</evidence>